<evidence type="ECO:0000313" key="1">
    <source>
        <dbReference type="EMBL" id="ADL36095.1"/>
    </source>
</evidence>
<dbReference type="EMBL" id="CP001812">
    <property type="protein sequence ID" value="ADL36095.1"/>
    <property type="molecule type" value="Genomic_DNA"/>
</dbReference>
<name>E0S3W3_BUTPB</name>
<dbReference type="KEGG" id="bpb:bpr_II157"/>
<keyword evidence="2" id="KW-1185">Reference proteome</keyword>
<proteinExistence type="predicted"/>
<gene>
    <name evidence="1" type="ordered locus">bpr_II157</name>
</gene>
<dbReference type="Proteomes" id="UP000001299">
    <property type="component" value="Plasmid pCY360"/>
</dbReference>
<geneLocation type="plasmid" evidence="1 2">
    <name>pCY360</name>
</geneLocation>
<dbReference type="HOGENOM" id="CLU_1150189_0_0_9"/>
<protein>
    <submittedName>
        <fullName evidence="1">Uncharacterized protein</fullName>
    </submittedName>
</protein>
<evidence type="ECO:0000313" key="2">
    <source>
        <dbReference type="Proteomes" id="UP000001299"/>
    </source>
</evidence>
<dbReference type="AlphaFoldDB" id="E0S3W3"/>
<reference evidence="1 2" key="1">
    <citation type="journal article" date="2010" name="PLoS ONE">
        <title>The glycobiome of the rumen bacterium Butyrivibrio proteoclasticus B316(T) highlights adaptation to a polysaccharide-rich environment.</title>
        <authorList>
            <person name="Kelly W.J."/>
            <person name="Leahy S.C."/>
            <person name="Altermann E."/>
            <person name="Yeoman C.J."/>
            <person name="Dunne J.C."/>
            <person name="Kong Z."/>
            <person name="Pacheco D.M."/>
            <person name="Li D."/>
            <person name="Noel S.J."/>
            <person name="Moon C.D."/>
            <person name="Cookson A.L."/>
            <person name="Attwood G.T."/>
        </authorList>
    </citation>
    <scope>NUCLEOTIDE SEQUENCE [LARGE SCALE GENOMIC DNA]</scope>
    <source>
        <strain evidence="2">ATCC 51982 / DSM 14932 / B316</strain>
        <plasmid evidence="2">Plasmid pCY360</plasmid>
    </source>
</reference>
<dbReference type="RefSeq" id="WP_013282744.1">
    <property type="nucleotide sequence ID" value="NC_014389.1"/>
</dbReference>
<organism evidence="1 2">
    <name type="scientific">Butyrivibrio proteoclasticus (strain ATCC 51982 / DSM 14932 / B316)</name>
    <name type="common">Clostridium proteoclasticum</name>
    <dbReference type="NCBI Taxonomy" id="515622"/>
    <lineage>
        <taxon>Bacteria</taxon>
        <taxon>Bacillati</taxon>
        <taxon>Bacillota</taxon>
        <taxon>Clostridia</taxon>
        <taxon>Lachnospirales</taxon>
        <taxon>Lachnospiraceae</taxon>
        <taxon>Butyrivibrio</taxon>
    </lineage>
</organism>
<accession>E0S3W3</accession>
<sequence length="241" mass="27257">MFRQDANQRCKGCKNLAPDENNQMTLCGHCMKEITDVDFEACPHHTERLGPEELVSRIENYILGTAYELAEQVVALMEDFREWHCDSEMLEDPRMQAASIEDVAKAISNNESERNVVLTIVKEMQEAILHPHECHIVFSPSETLESMLHKVRACYNEENSSNGGNMNNISDDELLIISQCILMAMDNMQNAKKNLVGSDLLKEVNAKTKELSVLNDKVLSLVSNAEMITNAKRNEVLKCIQ</sequence>
<keyword evidence="1" id="KW-0614">Plasmid</keyword>